<dbReference type="AlphaFoldDB" id="A0A0B0EEF5"/>
<keyword evidence="1" id="KW-0472">Membrane</keyword>
<reference evidence="2 3" key="1">
    <citation type="submission" date="2014-10" db="EMBL/GenBank/DDBJ databases">
        <title>Draft genome of anammox bacterium scalindua brodae, obtained using differential coverage binning of sequence data from two enrichment reactors.</title>
        <authorList>
            <person name="Speth D.R."/>
            <person name="Russ L."/>
            <person name="Kartal B."/>
            <person name="Op den Camp H.J."/>
            <person name="Dutilh B.E."/>
            <person name="Jetten M.S."/>
        </authorList>
    </citation>
    <scope>NUCLEOTIDE SEQUENCE [LARGE SCALE GENOMIC DNA]</scope>
    <source>
        <strain evidence="2">RU1</strain>
    </source>
</reference>
<comment type="caution">
    <text evidence="2">The sequence shown here is derived from an EMBL/GenBank/DDBJ whole genome shotgun (WGS) entry which is preliminary data.</text>
</comment>
<protein>
    <recommendedName>
        <fullName evidence="4">Cbb3-type cytochrome oxidase component FixQ</fullName>
    </recommendedName>
</protein>
<proteinExistence type="predicted"/>
<evidence type="ECO:0000256" key="1">
    <source>
        <dbReference type="SAM" id="Phobius"/>
    </source>
</evidence>
<keyword evidence="1" id="KW-0812">Transmembrane</keyword>
<keyword evidence="1" id="KW-1133">Transmembrane helix</keyword>
<evidence type="ECO:0000313" key="2">
    <source>
        <dbReference type="EMBL" id="KHE90989.1"/>
    </source>
</evidence>
<gene>
    <name evidence="2" type="ORF">SCABRO_03291</name>
</gene>
<feature type="transmembrane region" description="Helical" evidence="1">
    <location>
        <begin position="12"/>
        <end position="34"/>
    </location>
</feature>
<sequence length="56" mass="6711">MKQLALSQFNDIYLIVIGFFLFFSVFIGAVFWAYRKGSKKHYDYLSQLPLREENRT</sequence>
<name>A0A0B0EEF5_9BACT</name>
<dbReference type="InterPro" id="IPR008621">
    <property type="entry name" value="Cbb3-typ_cyt_oxidase_comp"/>
</dbReference>
<dbReference type="EMBL" id="JRYO01000225">
    <property type="protein sequence ID" value="KHE90989.1"/>
    <property type="molecule type" value="Genomic_DNA"/>
</dbReference>
<organism evidence="2 3">
    <name type="scientific">Candidatus Scalindua brodae</name>
    <dbReference type="NCBI Taxonomy" id="237368"/>
    <lineage>
        <taxon>Bacteria</taxon>
        <taxon>Pseudomonadati</taxon>
        <taxon>Planctomycetota</taxon>
        <taxon>Candidatus Brocadiia</taxon>
        <taxon>Candidatus Brocadiales</taxon>
        <taxon>Candidatus Scalinduaceae</taxon>
        <taxon>Candidatus Scalindua</taxon>
    </lineage>
</organism>
<evidence type="ECO:0000313" key="3">
    <source>
        <dbReference type="Proteomes" id="UP000030652"/>
    </source>
</evidence>
<dbReference type="Proteomes" id="UP000030652">
    <property type="component" value="Unassembled WGS sequence"/>
</dbReference>
<dbReference type="Pfam" id="PF05545">
    <property type="entry name" value="FixQ"/>
    <property type="match status" value="1"/>
</dbReference>
<accession>A0A0B0EEF5</accession>
<evidence type="ECO:0008006" key="4">
    <source>
        <dbReference type="Google" id="ProtNLM"/>
    </source>
</evidence>